<name>A0ABX6NC78_9BACT</name>
<dbReference type="PROSITE" id="PS50801">
    <property type="entry name" value="STAS"/>
    <property type="match status" value="1"/>
</dbReference>
<feature type="transmembrane region" description="Helical" evidence="5">
    <location>
        <begin position="263"/>
        <end position="281"/>
    </location>
</feature>
<feature type="transmembrane region" description="Helical" evidence="5">
    <location>
        <begin position="328"/>
        <end position="348"/>
    </location>
</feature>
<evidence type="ECO:0000313" key="8">
    <source>
        <dbReference type="Proteomes" id="UP000503251"/>
    </source>
</evidence>
<keyword evidence="3 5" id="KW-1133">Transmembrane helix</keyword>
<dbReference type="RefSeq" id="WP_171266421.1">
    <property type="nucleotide sequence ID" value="NZ_CP039543.1"/>
</dbReference>
<reference evidence="7 8" key="1">
    <citation type="submission" date="2019-04" db="EMBL/GenBank/DDBJ databases">
        <title>Isolation and culture of sulfate reducing bacteria from the cold seep of the South China Sea.</title>
        <authorList>
            <person name="Sun C."/>
            <person name="Liu R."/>
        </authorList>
    </citation>
    <scope>NUCLEOTIDE SEQUENCE [LARGE SCALE GENOMIC DNA]</scope>
    <source>
        <strain evidence="7 8">CS1</strain>
    </source>
</reference>
<sequence>MNLLPSRKDDRPFLPASITTIATHGYGVGPFTRDLMAGLTVGVVALPLAMAFAIASGASPERGLFTSIVAGFILSALGGSRFQIGGPTGAFVVIIYSIIFKHGYDGLVLTTLMAGVLLLIFGFFRFGALIKYIPYPVTTGFTAGIAVLIFSSQMKDFFGLTMADVPPQFADKWTAYFQHANTINMQTLLVAGLGLGAILAIRKYKPRIPGPVVGVVLASLVAYIFGLNVETIGSRFGGIPSTMPDIVLPEVTFARLQTLLPEALTIALLAGIESLLSCVVADGMTGEKHNSNVELSAQGAANICSVLCGGIPATGAIARTVTNIRAGAFSPIAGIIHAAVLLAFVLLLANLASYIPLASLAAVLVVVAWDMSEARKFLRLMRAPKSNVAVMCLTFGITVFMDLTVAVGVGVVMASLLFMRRMSEVTSIDAEEEDTETWSNEVPLPDGVQVYTIDGPFFFGVADRFQSILAAMQKPSKVFIVRFHQVPFLDSTAINALESVHHRCQINGSTLLLADVGPSARGMMERLGVDLRVGTDHIFTSLDDALKAAHCLVGPDPTNCLPQQPIAARPALCEE</sequence>
<dbReference type="CDD" id="cd07042">
    <property type="entry name" value="STAS_SulP_like_sulfate_transporter"/>
    <property type="match status" value="1"/>
</dbReference>
<feature type="transmembrane region" description="Helical" evidence="5">
    <location>
        <begin position="208"/>
        <end position="226"/>
    </location>
</feature>
<dbReference type="EMBL" id="CP039543">
    <property type="protein sequence ID" value="QJT07779.1"/>
    <property type="molecule type" value="Genomic_DNA"/>
</dbReference>
<feature type="transmembrane region" description="Helical" evidence="5">
    <location>
        <begin position="35"/>
        <end position="55"/>
    </location>
</feature>
<dbReference type="InterPro" id="IPR001902">
    <property type="entry name" value="SLC26A/SulP_fam"/>
</dbReference>
<feature type="transmembrane region" description="Helical" evidence="5">
    <location>
        <begin position="106"/>
        <end position="126"/>
    </location>
</feature>
<feature type="transmembrane region" description="Helical" evidence="5">
    <location>
        <begin position="133"/>
        <end position="152"/>
    </location>
</feature>
<organism evidence="7 8">
    <name type="scientific">Oceanidesulfovibrio marinus</name>
    <dbReference type="NCBI Taxonomy" id="370038"/>
    <lineage>
        <taxon>Bacteria</taxon>
        <taxon>Pseudomonadati</taxon>
        <taxon>Thermodesulfobacteriota</taxon>
        <taxon>Desulfovibrionia</taxon>
        <taxon>Desulfovibrionales</taxon>
        <taxon>Desulfovibrionaceae</taxon>
        <taxon>Oceanidesulfovibrio</taxon>
    </lineage>
</organism>
<keyword evidence="8" id="KW-1185">Reference proteome</keyword>
<dbReference type="Proteomes" id="UP000503251">
    <property type="component" value="Chromosome"/>
</dbReference>
<evidence type="ECO:0000256" key="5">
    <source>
        <dbReference type="SAM" id="Phobius"/>
    </source>
</evidence>
<evidence type="ECO:0000259" key="6">
    <source>
        <dbReference type="PROSITE" id="PS50801"/>
    </source>
</evidence>
<dbReference type="InterPro" id="IPR011547">
    <property type="entry name" value="SLC26A/SulP_dom"/>
</dbReference>
<evidence type="ECO:0000256" key="2">
    <source>
        <dbReference type="ARBA" id="ARBA00022692"/>
    </source>
</evidence>
<evidence type="ECO:0000256" key="3">
    <source>
        <dbReference type="ARBA" id="ARBA00022989"/>
    </source>
</evidence>
<evidence type="ECO:0000313" key="7">
    <source>
        <dbReference type="EMBL" id="QJT07779.1"/>
    </source>
</evidence>
<feature type="transmembrane region" description="Helical" evidence="5">
    <location>
        <begin position="392"/>
        <end position="419"/>
    </location>
</feature>
<feature type="transmembrane region" description="Helical" evidence="5">
    <location>
        <begin position="183"/>
        <end position="201"/>
    </location>
</feature>
<dbReference type="InterPro" id="IPR002645">
    <property type="entry name" value="STAS_dom"/>
</dbReference>
<dbReference type="Gene3D" id="3.30.750.24">
    <property type="entry name" value="STAS domain"/>
    <property type="match status" value="1"/>
</dbReference>
<keyword evidence="4 5" id="KW-0472">Membrane</keyword>
<dbReference type="SUPFAM" id="SSF52091">
    <property type="entry name" value="SpoIIaa-like"/>
    <property type="match status" value="1"/>
</dbReference>
<dbReference type="NCBIfam" id="TIGR00815">
    <property type="entry name" value="sulP"/>
    <property type="match status" value="1"/>
</dbReference>
<proteinExistence type="predicted"/>
<dbReference type="Pfam" id="PF01740">
    <property type="entry name" value="STAS"/>
    <property type="match status" value="1"/>
</dbReference>
<protein>
    <submittedName>
        <fullName evidence="7">Sulfate permease</fullName>
    </submittedName>
</protein>
<accession>A0ABX6NC78</accession>
<evidence type="ECO:0000256" key="4">
    <source>
        <dbReference type="ARBA" id="ARBA00023136"/>
    </source>
</evidence>
<feature type="transmembrane region" description="Helical" evidence="5">
    <location>
        <begin position="354"/>
        <end position="371"/>
    </location>
</feature>
<dbReference type="PANTHER" id="PTHR11814">
    <property type="entry name" value="SULFATE TRANSPORTER"/>
    <property type="match status" value="1"/>
</dbReference>
<keyword evidence="2 5" id="KW-0812">Transmembrane</keyword>
<gene>
    <name evidence="7" type="primary">sulP</name>
    <name evidence="7" type="ORF">E8L03_02025</name>
</gene>
<evidence type="ECO:0000256" key="1">
    <source>
        <dbReference type="ARBA" id="ARBA00004141"/>
    </source>
</evidence>
<feature type="transmembrane region" description="Helical" evidence="5">
    <location>
        <begin position="67"/>
        <end position="100"/>
    </location>
</feature>
<dbReference type="Pfam" id="PF00916">
    <property type="entry name" value="Sulfate_transp"/>
    <property type="match status" value="1"/>
</dbReference>
<feature type="domain" description="STAS" evidence="6">
    <location>
        <begin position="438"/>
        <end position="549"/>
    </location>
</feature>
<comment type="subcellular location">
    <subcellularLocation>
        <location evidence="1">Membrane</location>
        <topology evidence="1">Multi-pass membrane protein</topology>
    </subcellularLocation>
</comment>
<dbReference type="InterPro" id="IPR036513">
    <property type="entry name" value="STAS_dom_sf"/>
</dbReference>